<dbReference type="InterPro" id="IPR028098">
    <property type="entry name" value="Glyco_trans_4-like_N"/>
</dbReference>
<protein>
    <submittedName>
        <fullName evidence="5">Glycosyltransferase involved in cell wall bisynthesis</fullName>
    </submittedName>
</protein>
<dbReference type="Pfam" id="PF00534">
    <property type="entry name" value="Glycos_transf_1"/>
    <property type="match status" value="1"/>
</dbReference>
<dbReference type="EMBL" id="FMYH01000004">
    <property type="protein sequence ID" value="SDC89475.1"/>
    <property type="molecule type" value="Genomic_DNA"/>
</dbReference>
<evidence type="ECO:0000259" key="4">
    <source>
        <dbReference type="Pfam" id="PF13439"/>
    </source>
</evidence>
<dbReference type="SUPFAM" id="SSF53756">
    <property type="entry name" value="UDP-Glycosyltransferase/glycogen phosphorylase"/>
    <property type="match status" value="1"/>
</dbReference>
<dbReference type="CDD" id="cd03801">
    <property type="entry name" value="GT4_PimA-like"/>
    <property type="match status" value="1"/>
</dbReference>
<dbReference type="Proteomes" id="UP000199039">
    <property type="component" value="Unassembled WGS sequence"/>
</dbReference>
<dbReference type="STRING" id="1814289.SAMN05216410_2490"/>
<reference evidence="5 6" key="1">
    <citation type="submission" date="2016-09" db="EMBL/GenBank/DDBJ databases">
        <authorList>
            <person name="Capua I."/>
            <person name="De Benedictis P."/>
            <person name="Joannis T."/>
            <person name="Lombin L.H."/>
            <person name="Cattoli G."/>
        </authorList>
    </citation>
    <scope>NUCLEOTIDE SEQUENCE [LARGE SCALE GENOMIC DNA]</scope>
    <source>
        <strain evidence="5 6">ISLP-3</strain>
    </source>
</reference>
<keyword evidence="1" id="KW-0328">Glycosyltransferase</keyword>
<dbReference type="GO" id="GO:0016757">
    <property type="term" value="F:glycosyltransferase activity"/>
    <property type="evidence" value="ECO:0007669"/>
    <property type="project" value="UniProtKB-KW"/>
</dbReference>
<dbReference type="Gene3D" id="3.40.50.2000">
    <property type="entry name" value="Glycogen Phosphorylase B"/>
    <property type="match status" value="2"/>
</dbReference>
<evidence type="ECO:0000256" key="2">
    <source>
        <dbReference type="ARBA" id="ARBA00022679"/>
    </source>
</evidence>
<dbReference type="RefSeq" id="WP_093183628.1">
    <property type="nucleotide sequence ID" value="NZ_FMYH01000004.1"/>
</dbReference>
<dbReference type="InterPro" id="IPR001296">
    <property type="entry name" value="Glyco_trans_1"/>
</dbReference>
<evidence type="ECO:0000259" key="3">
    <source>
        <dbReference type="Pfam" id="PF00534"/>
    </source>
</evidence>
<evidence type="ECO:0000313" key="6">
    <source>
        <dbReference type="Proteomes" id="UP000199039"/>
    </source>
</evidence>
<sequence>MRQSLRVLHVIRSDAFAGVERHVANLAAAQHDLGHRVRVIGGSPDHMQAVFGSRAIPVLAAPTTMSILRILGRTSDPDVVHAHMSAAEFAVTLAPHLRTVPLVATRHFARRRGSSTLARQLGMQVARRIAAQIAISHYVADRIEGPSTVVHSGVPDRPDAGPYLNREKVALVVQRLEPEKRTEVALGVFAASGLAEDGWLLEVAGDGSERGRLELLASDLGIWQATRFLGSRSDCLELMDQARAIIAPCDIDGLGLSVVEAMSGGLPVIAAAAGGHRETVGRADDARLFTPGDASAGGDLLVALARDPGRAGRYGDELQTVQREKFSLTAQAQATIQVYREVLR</sequence>
<evidence type="ECO:0000313" key="5">
    <source>
        <dbReference type="EMBL" id="SDC89475.1"/>
    </source>
</evidence>
<dbReference type="PANTHER" id="PTHR12526">
    <property type="entry name" value="GLYCOSYLTRANSFERASE"/>
    <property type="match status" value="1"/>
</dbReference>
<dbReference type="PANTHER" id="PTHR12526:SF630">
    <property type="entry name" value="GLYCOSYLTRANSFERASE"/>
    <property type="match status" value="1"/>
</dbReference>
<feature type="domain" description="Glycosyl transferase family 1" evidence="3">
    <location>
        <begin position="166"/>
        <end position="308"/>
    </location>
</feature>
<organism evidence="5 6">
    <name type="scientific">Sanguibacter gelidistatuariae</name>
    <dbReference type="NCBI Taxonomy" id="1814289"/>
    <lineage>
        <taxon>Bacteria</taxon>
        <taxon>Bacillati</taxon>
        <taxon>Actinomycetota</taxon>
        <taxon>Actinomycetes</taxon>
        <taxon>Micrococcales</taxon>
        <taxon>Sanguibacteraceae</taxon>
        <taxon>Sanguibacter</taxon>
    </lineage>
</organism>
<accession>A0A1G6QCS9</accession>
<keyword evidence="2 5" id="KW-0808">Transferase</keyword>
<dbReference type="Pfam" id="PF13439">
    <property type="entry name" value="Glyco_transf_4"/>
    <property type="match status" value="1"/>
</dbReference>
<dbReference type="OrthoDB" id="3830319at2"/>
<proteinExistence type="predicted"/>
<evidence type="ECO:0000256" key="1">
    <source>
        <dbReference type="ARBA" id="ARBA00022676"/>
    </source>
</evidence>
<keyword evidence="6" id="KW-1185">Reference proteome</keyword>
<feature type="domain" description="Glycosyltransferase subfamily 4-like N-terminal" evidence="4">
    <location>
        <begin position="18"/>
        <end position="154"/>
    </location>
</feature>
<dbReference type="AlphaFoldDB" id="A0A1G6QCS9"/>
<gene>
    <name evidence="5" type="ORF">SAMN05216410_2490</name>
</gene>
<name>A0A1G6QCS9_9MICO</name>